<feature type="chain" id="PRO_5043657855" evidence="2">
    <location>
        <begin position="24"/>
        <end position="98"/>
    </location>
</feature>
<reference evidence="4" key="1">
    <citation type="journal article" date="2008" name="Nat. Genet.">
        <title>The Pristionchus pacificus genome provides a unique perspective on nematode lifestyle and parasitism.</title>
        <authorList>
            <person name="Dieterich C."/>
            <person name="Clifton S.W."/>
            <person name="Schuster L.N."/>
            <person name="Chinwalla A."/>
            <person name="Delehaunty K."/>
            <person name="Dinkelacker I."/>
            <person name="Fulton L."/>
            <person name="Fulton R."/>
            <person name="Godfrey J."/>
            <person name="Minx P."/>
            <person name="Mitreva M."/>
            <person name="Roeseler W."/>
            <person name="Tian H."/>
            <person name="Witte H."/>
            <person name="Yang S.P."/>
            <person name="Wilson R.K."/>
            <person name="Sommer R.J."/>
        </authorList>
    </citation>
    <scope>NUCLEOTIDE SEQUENCE [LARGE SCALE GENOMIC DNA]</scope>
    <source>
        <strain evidence="4">PS312</strain>
    </source>
</reference>
<evidence type="ECO:0000256" key="2">
    <source>
        <dbReference type="SAM" id="SignalP"/>
    </source>
</evidence>
<evidence type="ECO:0000313" key="4">
    <source>
        <dbReference type="Proteomes" id="UP000005239"/>
    </source>
</evidence>
<dbReference type="Proteomes" id="UP000005239">
    <property type="component" value="Unassembled WGS sequence"/>
</dbReference>
<organism evidence="3 4">
    <name type="scientific">Pristionchus pacificus</name>
    <name type="common">Parasitic nematode worm</name>
    <dbReference type="NCBI Taxonomy" id="54126"/>
    <lineage>
        <taxon>Eukaryota</taxon>
        <taxon>Metazoa</taxon>
        <taxon>Ecdysozoa</taxon>
        <taxon>Nematoda</taxon>
        <taxon>Chromadorea</taxon>
        <taxon>Rhabditida</taxon>
        <taxon>Rhabditina</taxon>
        <taxon>Diplogasteromorpha</taxon>
        <taxon>Diplogasteroidea</taxon>
        <taxon>Neodiplogasteridae</taxon>
        <taxon>Pristionchus</taxon>
    </lineage>
</organism>
<feature type="compositionally biased region" description="Basic and acidic residues" evidence="1">
    <location>
        <begin position="52"/>
        <end position="72"/>
    </location>
</feature>
<keyword evidence="4" id="KW-1185">Reference proteome</keyword>
<evidence type="ECO:0000313" key="3">
    <source>
        <dbReference type="EnsemblMetazoa" id="PPA36015.1"/>
    </source>
</evidence>
<proteinExistence type="predicted"/>
<dbReference type="EnsemblMetazoa" id="PPA36015.1">
    <property type="protein sequence ID" value="PPA36015.1"/>
    <property type="gene ID" value="WBGene00274384"/>
</dbReference>
<name>A0A2A6BNT0_PRIPA</name>
<keyword evidence="2" id="KW-0732">Signal</keyword>
<protein>
    <submittedName>
        <fullName evidence="3">Uncharacterized protein</fullName>
    </submittedName>
</protein>
<dbReference type="AlphaFoldDB" id="A0A2A6BNT0"/>
<feature type="signal peptide" evidence="2">
    <location>
        <begin position="1"/>
        <end position="23"/>
    </location>
</feature>
<feature type="region of interest" description="Disordered" evidence="1">
    <location>
        <begin position="52"/>
        <end position="98"/>
    </location>
</feature>
<accession>A0A8R1UMJ0</accession>
<reference evidence="3" key="2">
    <citation type="submission" date="2022-06" db="UniProtKB">
        <authorList>
            <consortium name="EnsemblMetazoa"/>
        </authorList>
    </citation>
    <scope>IDENTIFICATION</scope>
    <source>
        <strain evidence="3">PS312</strain>
    </source>
</reference>
<gene>
    <name evidence="3" type="primary">WBGene00274384</name>
</gene>
<evidence type="ECO:0000256" key="1">
    <source>
        <dbReference type="SAM" id="MobiDB-lite"/>
    </source>
</evidence>
<accession>A0A2A6BNT0</accession>
<sequence length="98" mass="11432">MRFLLYFPLPLLLILGSFVSIDAAPQSVFKPVPPWSTHKPRLKRSIDNMAKEKQQVQEGKDKKEASKRESKLIRNWIRPGSRKLNTRLPQLRHKSKSN</sequence>
<feature type="compositionally biased region" description="Basic residues" evidence="1">
    <location>
        <begin position="80"/>
        <end position="98"/>
    </location>
</feature>